<dbReference type="InterPro" id="IPR046150">
    <property type="entry name" value="DUF6152"/>
</dbReference>
<evidence type="ECO:0000313" key="2">
    <source>
        <dbReference type="Proteomes" id="UP001497045"/>
    </source>
</evidence>
<reference evidence="1 2" key="1">
    <citation type="submission" date="2024-04" db="EMBL/GenBank/DDBJ databases">
        <title>Aurantiacibacter sp. DGU6 16S ribosomal RNA gene Genome sequencing and assembly.</title>
        <authorList>
            <person name="Park S."/>
        </authorList>
    </citation>
    <scope>NUCLEOTIDE SEQUENCE [LARGE SCALE GENOMIC DNA]</scope>
    <source>
        <strain evidence="1 2">DGU6</strain>
    </source>
</reference>
<dbReference type="EMBL" id="JBBYHV010000001">
    <property type="protein sequence ID" value="MEL1250972.1"/>
    <property type="molecule type" value="Genomic_DNA"/>
</dbReference>
<keyword evidence="2" id="KW-1185">Reference proteome</keyword>
<name>A0ABU9IGX7_9SPHN</name>
<proteinExistence type="predicted"/>
<protein>
    <submittedName>
        <fullName evidence="1">DUF6152 family protein</fullName>
    </submittedName>
</protein>
<organism evidence="1 2">
    <name type="scientific">Aurantiacibacter gilvus</name>
    <dbReference type="NCBI Taxonomy" id="3139141"/>
    <lineage>
        <taxon>Bacteria</taxon>
        <taxon>Pseudomonadati</taxon>
        <taxon>Pseudomonadota</taxon>
        <taxon>Alphaproteobacteria</taxon>
        <taxon>Sphingomonadales</taxon>
        <taxon>Erythrobacteraceae</taxon>
        <taxon>Aurantiacibacter</taxon>
    </lineage>
</organism>
<dbReference type="Pfam" id="PF19649">
    <property type="entry name" value="DUF6152"/>
    <property type="match status" value="1"/>
</dbReference>
<dbReference type="Proteomes" id="UP001497045">
    <property type="component" value="Unassembled WGS sequence"/>
</dbReference>
<gene>
    <name evidence="1" type="ORF">AAEO60_09835</name>
</gene>
<sequence length="126" mass="13801">MGLGALVALSVPIVTQAHHSFAVFFDDTRLVRIEGVVKRFRFANPHGSIVVTVTGSSGQEHDWRIETNSPSILARRGWTPRSLRPGDRVTVEGWLARDGSRYLRLRQVTDADGNPVGSGAFSTSED</sequence>
<accession>A0ABU9IGX7</accession>
<evidence type="ECO:0000313" key="1">
    <source>
        <dbReference type="EMBL" id="MEL1250972.1"/>
    </source>
</evidence>
<comment type="caution">
    <text evidence="1">The sequence shown here is derived from an EMBL/GenBank/DDBJ whole genome shotgun (WGS) entry which is preliminary data.</text>
</comment>
<dbReference type="RefSeq" id="WP_341673484.1">
    <property type="nucleotide sequence ID" value="NZ_JBBYHV010000001.1"/>
</dbReference>